<name>A0AAE1QAW9_9EUCA</name>
<dbReference type="CDD" id="cd01647">
    <property type="entry name" value="RT_LTR"/>
    <property type="match status" value="1"/>
</dbReference>
<evidence type="ECO:0000313" key="6">
    <source>
        <dbReference type="Proteomes" id="UP001292094"/>
    </source>
</evidence>
<dbReference type="Gene3D" id="3.30.70.270">
    <property type="match status" value="2"/>
</dbReference>
<reference evidence="5" key="1">
    <citation type="submission" date="2023-11" db="EMBL/GenBank/DDBJ databases">
        <title>Genome assemblies of two species of porcelain crab, Petrolisthes cinctipes and Petrolisthes manimaculis (Anomura: Porcellanidae).</title>
        <authorList>
            <person name="Angst P."/>
        </authorList>
    </citation>
    <scope>NUCLEOTIDE SEQUENCE</scope>
    <source>
        <strain evidence="5">PB745_02</strain>
        <tissue evidence="5">Gill</tissue>
    </source>
</reference>
<evidence type="ECO:0000313" key="5">
    <source>
        <dbReference type="EMBL" id="KAK4322961.1"/>
    </source>
</evidence>
<dbReference type="InterPro" id="IPR051320">
    <property type="entry name" value="Viral_Replic_Matur_Polypro"/>
</dbReference>
<protein>
    <recommendedName>
        <fullName evidence="4">Reverse transcriptase domain-containing protein</fullName>
    </recommendedName>
</protein>
<dbReference type="Gene3D" id="1.10.287.70">
    <property type="match status" value="1"/>
</dbReference>
<dbReference type="PANTHER" id="PTHR33064">
    <property type="entry name" value="POL PROTEIN"/>
    <property type="match status" value="1"/>
</dbReference>
<evidence type="ECO:0000256" key="1">
    <source>
        <dbReference type="ARBA" id="ARBA00008685"/>
    </source>
</evidence>
<dbReference type="InterPro" id="IPR043128">
    <property type="entry name" value="Rev_trsase/Diguanyl_cyclase"/>
</dbReference>
<evidence type="ECO:0000256" key="2">
    <source>
        <dbReference type="SAM" id="MobiDB-lite"/>
    </source>
</evidence>
<proteinExistence type="inferred from homology"/>
<dbReference type="SUPFAM" id="SSF56672">
    <property type="entry name" value="DNA/RNA polymerases"/>
    <property type="match status" value="1"/>
</dbReference>
<feature type="transmembrane region" description="Helical" evidence="3">
    <location>
        <begin position="747"/>
        <end position="768"/>
    </location>
</feature>
<dbReference type="AlphaFoldDB" id="A0AAE1QAW9"/>
<sequence length="787" mass="88591">MSQSPWRAQVLVTNDERHKRRMVVDYSRTINRFTLLDAYPIPHINKLVHSLAKYRIFTKLDLKSAYYQVPLRDDEKLYTAFEADGQLFQCTRIPFGLTNAVAAFQRVINTIISDSNLGDTFAYIDDVIICGFGQEDHDKNLENFRDVASKYNLTLNESKCQYSMTEISYLGYCISDGTIRPDPERLKPLLDMPCPTDLVSLKRTLGLLSYYSQWIPNYSSRILPLLSSKSFPLDCLSVQCFESLKKEICKASVAALDESLPLQVETDASATTLAATHSQQGRPLAFFSRTLNASEKLQPAIEREAAAIVEAVHRVPSIEARTPIPSSTTYKTPILQPGTDDSLMDSLVSSPVDSATPPSPDMEVRIQPTPGRRSTGLYVEDPSRTDVLRRSTRIKKPIDRLGILYKVRDAPNRTWGADKDGVFFGMMGKLQREEADLCTSSGPTRSRFKVVDYLRIHPSDHMIVTSLQPALLPQHLAIVRPFSDEVWLSLLVGVVGWSVIMWALQLVWTRMVAEGGSGISFSKALMFGWGALLEQTHPDPSLSVSGQLLVGWWLVFCVVITTGFRSSLVAHLTVQGKAKPIDSFEDMVAQKGWRWGTEETLYKGAPVEYFTISQDPVVQKANSILEILGWEEGLRKVQEGGYSFFAFRNFIRFTVGSQFTDANGRSPFYIGKRGLSAVHFLGWYFRDGAPFYPRFSELMHYQEDAGLRAYWVEQVLEKRIRETRQGLLLYEEESQQVTLKLGHMQGAFYLSLLGVVVAILVFLLETIFPPSNTYKQTSPTYSLPGVA</sequence>
<comment type="similarity">
    <text evidence="1">Belongs to the glutamate-gated ion channel (TC 1.A.10.1) family.</text>
</comment>
<dbReference type="InterPro" id="IPR000477">
    <property type="entry name" value="RT_dom"/>
</dbReference>
<gene>
    <name evidence="5" type="ORF">Pmani_006312</name>
</gene>
<keyword evidence="3" id="KW-1133">Transmembrane helix</keyword>
<dbReference type="GO" id="GO:0071897">
    <property type="term" value="P:DNA biosynthetic process"/>
    <property type="evidence" value="ECO:0007669"/>
    <property type="project" value="UniProtKB-ARBA"/>
</dbReference>
<dbReference type="InterPro" id="IPR043502">
    <property type="entry name" value="DNA/RNA_pol_sf"/>
</dbReference>
<keyword evidence="6" id="KW-1185">Reference proteome</keyword>
<feature type="region of interest" description="Disordered" evidence="2">
    <location>
        <begin position="322"/>
        <end position="377"/>
    </location>
</feature>
<dbReference type="EMBL" id="JAWZYT010000484">
    <property type="protein sequence ID" value="KAK4322961.1"/>
    <property type="molecule type" value="Genomic_DNA"/>
</dbReference>
<dbReference type="Pfam" id="PF00060">
    <property type="entry name" value="Lig_chan"/>
    <property type="match status" value="1"/>
</dbReference>
<feature type="transmembrane region" description="Helical" evidence="3">
    <location>
        <begin position="486"/>
        <end position="504"/>
    </location>
</feature>
<accession>A0AAE1QAW9</accession>
<dbReference type="SUPFAM" id="SSF53850">
    <property type="entry name" value="Periplasmic binding protein-like II"/>
    <property type="match status" value="1"/>
</dbReference>
<keyword evidence="3" id="KW-0812">Transmembrane</keyword>
<comment type="caution">
    <text evidence="5">The sequence shown here is derived from an EMBL/GenBank/DDBJ whole genome shotgun (WGS) entry which is preliminary data.</text>
</comment>
<feature type="domain" description="Reverse transcriptase" evidence="4">
    <location>
        <begin position="1"/>
        <end position="174"/>
    </location>
</feature>
<dbReference type="GO" id="GO:0015276">
    <property type="term" value="F:ligand-gated monoatomic ion channel activity"/>
    <property type="evidence" value="ECO:0007669"/>
    <property type="project" value="InterPro"/>
</dbReference>
<dbReference type="GO" id="GO:0016020">
    <property type="term" value="C:membrane"/>
    <property type="evidence" value="ECO:0007669"/>
    <property type="project" value="InterPro"/>
</dbReference>
<feature type="transmembrane region" description="Helical" evidence="3">
    <location>
        <begin position="552"/>
        <end position="574"/>
    </location>
</feature>
<dbReference type="PROSITE" id="PS50878">
    <property type="entry name" value="RT_POL"/>
    <property type="match status" value="1"/>
</dbReference>
<organism evidence="5 6">
    <name type="scientific">Petrolisthes manimaculis</name>
    <dbReference type="NCBI Taxonomy" id="1843537"/>
    <lineage>
        <taxon>Eukaryota</taxon>
        <taxon>Metazoa</taxon>
        <taxon>Ecdysozoa</taxon>
        <taxon>Arthropoda</taxon>
        <taxon>Crustacea</taxon>
        <taxon>Multicrustacea</taxon>
        <taxon>Malacostraca</taxon>
        <taxon>Eumalacostraca</taxon>
        <taxon>Eucarida</taxon>
        <taxon>Decapoda</taxon>
        <taxon>Pleocyemata</taxon>
        <taxon>Anomura</taxon>
        <taxon>Galatheoidea</taxon>
        <taxon>Porcellanidae</taxon>
        <taxon>Petrolisthes</taxon>
    </lineage>
</organism>
<evidence type="ECO:0000256" key="3">
    <source>
        <dbReference type="SAM" id="Phobius"/>
    </source>
</evidence>
<feature type="transmembrane region" description="Helical" evidence="3">
    <location>
        <begin position="511"/>
        <end position="532"/>
    </location>
</feature>
<dbReference type="Gene3D" id="3.10.10.10">
    <property type="entry name" value="HIV Type 1 Reverse Transcriptase, subunit A, domain 1"/>
    <property type="match status" value="1"/>
</dbReference>
<dbReference type="Proteomes" id="UP001292094">
    <property type="component" value="Unassembled WGS sequence"/>
</dbReference>
<dbReference type="Pfam" id="PF00078">
    <property type="entry name" value="RVT_1"/>
    <property type="match status" value="1"/>
</dbReference>
<keyword evidence="3" id="KW-0472">Membrane</keyword>
<dbReference type="InterPro" id="IPR001320">
    <property type="entry name" value="Iontro_rcpt_C"/>
</dbReference>
<dbReference type="InterPro" id="IPR041577">
    <property type="entry name" value="RT_RNaseH_2"/>
</dbReference>
<dbReference type="Pfam" id="PF17919">
    <property type="entry name" value="RT_RNaseH_2"/>
    <property type="match status" value="1"/>
</dbReference>
<dbReference type="PANTHER" id="PTHR33064:SF37">
    <property type="entry name" value="RIBONUCLEASE H"/>
    <property type="match status" value="1"/>
</dbReference>
<evidence type="ECO:0000259" key="4">
    <source>
        <dbReference type="PROSITE" id="PS50878"/>
    </source>
</evidence>